<organism evidence="3 4">
    <name type="scientific">Saccharata proteae CBS 121410</name>
    <dbReference type="NCBI Taxonomy" id="1314787"/>
    <lineage>
        <taxon>Eukaryota</taxon>
        <taxon>Fungi</taxon>
        <taxon>Dikarya</taxon>
        <taxon>Ascomycota</taxon>
        <taxon>Pezizomycotina</taxon>
        <taxon>Dothideomycetes</taxon>
        <taxon>Dothideomycetes incertae sedis</taxon>
        <taxon>Botryosphaeriales</taxon>
        <taxon>Saccharataceae</taxon>
        <taxon>Saccharata</taxon>
    </lineage>
</organism>
<evidence type="ECO:0000256" key="2">
    <source>
        <dbReference type="SAM" id="MobiDB-lite"/>
    </source>
</evidence>
<protein>
    <recommendedName>
        <fullName evidence="5">M protein, serotype 2.1</fullName>
    </recommendedName>
</protein>
<dbReference type="OrthoDB" id="2121319at2759"/>
<evidence type="ECO:0000313" key="4">
    <source>
        <dbReference type="Proteomes" id="UP000799776"/>
    </source>
</evidence>
<feature type="coiled-coil region" evidence="1">
    <location>
        <begin position="359"/>
        <end position="386"/>
    </location>
</feature>
<gene>
    <name evidence="3" type="ORF">K490DRAFT_39388</name>
</gene>
<evidence type="ECO:0000256" key="1">
    <source>
        <dbReference type="SAM" id="Coils"/>
    </source>
</evidence>
<feature type="region of interest" description="Disordered" evidence="2">
    <location>
        <begin position="1"/>
        <end position="83"/>
    </location>
</feature>
<accession>A0A9P4LWM2</accession>
<dbReference type="AlphaFoldDB" id="A0A9P4LWM2"/>
<dbReference type="PANTHER" id="PTHR38120:SF1">
    <property type="entry name" value="M PROTEIN, SEROTYPE 2.1"/>
    <property type="match status" value="1"/>
</dbReference>
<evidence type="ECO:0008006" key="5">
    <source>
        <dbReference type="Google" id="ProtNLM"/>
    </source>
</evidence>
<feature type="region of interest" description="Disordered" evidence="2">
    <location>
        <begin position="190"/>
        <end position="244"/>
    </location>
</feature>
<comment type="caution">
    <text evidence="3">The sequence shown here is derived from an EMBL/GenBank/DDBJ whole genome shotgun (WGS) entry which is preliminary data.</text>
</comment>
<feature type="compositionally biased region" description="Low complexity" evidence="2">
    <location>
        <begin position="19"/>
        <end position="46"/>
    </location>
</feature>
<feature type="region of interest" description="Disordered" evidence="2">
    <location>
        <begin position="562"/>
        <end position="666"/>
    </location>
</feature>
<evidence type="ECO:0000313" key="3">
    <source>
        <dbReference type="EMBL" id="KAF2088650.1"/>
    </source>
</evidence>
<feature type="compositionally biased region" description="Low complexity" evidence="2">
    <location>
        <begin position="234"/>
        <end position="244"/>
    </location>
</feature>
<keyword evidence="1" id="KW-0175">Coiled coil</keyword>
<feature type="compositionally biased region" description="Basic and acidic residues" evidence="2">
    <location>
        <begin position="190"/>
        <end position="208"/>
    </location>
</feature>
<feature type="region of interest" description="Disordered" evidence="2">
    <location>
        <begin position="325"/>
        <end position="350"/>
    </location>
</feature>
<feature type="compositionally biased region" description="Polar residues" evidence="2">
    <location>
        <begin position="657"/>
        <end position="666"/>
    </location>
</feature>
<dbReference type="EMBL" id="ML978716">
    <property type="protein sequence ID" value="KAF2088650.1"/>
    <property type="molecule type" value="Genomic_DNA"/>
</dbReference>
<feature type="coiled-coil region" evidence="1">
    <location>
        <begin position="248"/>
        <end position="275"/>
    </location>
</feature>
<dbReference type="PANTHER" id="PTHR38120">
    <property type="entry name" value="EXPRESSED PROTEIN"/>
    <property type="match status" value="1"/>
</dbReference>
<proteinExistence type="predicted"/>
<keyword evidence="4" id="KW-1185">Reference proteome</keyword>
<feature type="compositionally biased region" description="Polar residues" evidence="2">
    <location>
        <begin position="210"/>
        <end position="226"/>
    </location>
</feature>
<name>A0A9P4LWM2_9PEZI</name>
<feature type="compositionally biased region" description="Polar residues" evidence="2">
    <location>
        <begin position="62"/>
        <end position="77"/>
    </location>
</feature>
<feature type="compositionally biased region" description="Polar residues" evidence="2">
    <location>
        <begin position="562"/>
        <end position="588"/>
    </location>
</feature>
<feature type="region of interest" description="Disordered" evidence="2">
    <location>
        <begin position="404"/>
        <end position="505"/>
    </location>
</feature>
<reference evidence="3" key="1">
    <citation type="journal article" date="2020" name="Stud. Mycol.">
        <title>101 Dothideomycetes genomes: a test case for predicting lifestyles and emergence of pathogens.</title>
        <authorList>
            <person name="Haridas S."/>
            <person name="Albert R."/>
            <person name="Binder M."/>
            <person name="Bloem J."/>
            <person name="Labutti K."/>
            <person name="Salamov A."/>
            <person name="Andreopoulos B."/>
            <person name="Baker S."/>
            <person name="Barry K."/>
            <person name="Bills G."/>
            <person name="Bluhm B."/>
            <person name="Cannon C."/>
            <person name="Castanera R."/>
            <person name="Culley D."/>
            <person name="Daum C."/>
            <person name="Ezra D."/>
            <person name="Gonzalez J."/>
            <person name="Henrissat B."/>
            <person name="Kuo A."/>
            <person name="Liang C."/>
            <person name="Lipzen A."/>
            <person name="Lutzoni F."/>
            <person name="Magnuson J."/>
            <person name="Mondo S."/>
            <person name="Nolan M."/>
            <person name="Ohm R."/>
            <person name="Pangilinan J."/>
            <person name="Park H.-J."/>
            <person name="Ramirez L."/>
            <person name="Alfaro M."/>
            <person name="Sun H."/>
            <person name="Tritt A."/>
            <person name="Yoshinaga Y."/>
            <person name="Zwiers L.-H."/>
            <person name="Turgeon B."/>
            <person name="Goodwin S."/>
            <person name="Spatafora J."/>
            <person name="Crous P."/>
            <person name="Grigoriev I."/>
        </authorList>
    </citation>
    <scope>NUCLEOTIDE SEQUENCE</scope>
    <source>
        <strain evidence="3">CBS 121410</strain>
    </source>
</reference>
<sequence length="666" mass="71763">MSTAVVKKPQPPGSQAGRVSAANSPSGVSSRSPSGSRSSTPTATPSINTSTAANGVGRRQSVKSTPITTNVNATNQQAEEDAKAETAALISDLKERLQKAESVSEEYQKSAEVLKTRLDDALKDQAKLEERVHEEEEKVEGLENDRREAVRQKRELEGIYEAERAAFMKEKEQAQAREDELHEVIQRLKDQLAERERGGLETGHDRRMSRSMSFQNTRSNSTTNIENGHFAPPQSLQRSNSQNSSKLLLQKDKVIESLRLELAEAQIKAIEMENMGGGRMQEMERILLETRMTNARLMEDNESFQLLLSEKTLNGDFSRGDFMRSTHGAGSRESMTSLPSTIGGGDRPSTSLADELGAAADEDAEHRRLETEITNLKDQNKALTLYINKIIERLLQHQGFEAVLGNETTDPPKPPKPAPSANKDKDLPPPPPKQEPAPSFLQRAKSVVGGPAKPRSRPQSQMPPPSSTTLTTDLGGYTNPATAPSIPIAARQSSGSHRRANSEWSNSAASLVNNMYRHGPSAGAGNISPGIVSPRNSFFGAQAGSRMSSGASSIPRQSIDENQATGAAGPTGTQLETISNSDSGTAVDTPSPPRSVASSGDHKSGPAVINGNKIRPLRLVQESEEAEKAQKAANRQSWIGSWFSGKGGSGAGEVMHGQQQGQYNGQ</sequence>
<dbReference type="Proteomes" id="UP000799776">
    <property type="component" value="Unassembled WGS sequence"/>
</dbReference>